<proteinExistence type="predicted"/>
<dbReference type="KEGG" id="pis:Pisl_1021"/>
<dbReference type="RefSeq" id="WP_011762770.1">
    <property type="nucleotide sequence ID" value="NC_008701.1"/>
</dbReference>
<dbReference type="PROSITE" id="PS50850">
    <property type="entry name" value="MFS"/>
    <property type="match status" value="1"/>
</dbReference>
<dbReference type="eggNOG" id="arCOG00130">
    <property type="taxonomic scope" value="Archaea"/>
</dbReference>
<dbReference type="SUPFAM" id="SSF103473">
    <property type="entry name" value="MFS general substrate transporter"/>
    <property type="match status" value="1"/>
</dbReference>
<sequence>MRINFATLLFFIANGIVVVAIPPYLRDLGVISESTIGTIISTAFFVSVIVRPLSGFIGDKVGYVKVMRIGVVFAVMSQIMYLLSNPLWVQIGRVFHGFAIGTFLPMSIAISVTEGAKAMATRSLAVGIGNVVGPLIGSILYDLGGGRLSITVALLLHTINWFFINGAVSTEARGKGGDILMPETRVFFFTALLTIYATVYMGISTFTPLRLKDEGLPITYWGLFSSIAAISSLIPRAFLLRMGFVNYITAGLASAITMAGLALVAVAWDLPLFSVAGAIYGLGQGAVVVTYQILALAGSRNAGLASAVYTMGWDLGSIIGPIFAGVLVEHFGYGVLYYVPLLLLANMGTLFIYALHKRKM</sequence>
<dbReference type="GO" id="GO:0022857">
    <property type="term" value="F:transmembrane transporter activity"/>
    <property type="evidence" value="ECO:0007669"/>
    <property type="project" value="InterPro"/>
</dbReference>
<feature type="transmembrane region" description="Helical" evidence="1">
    <location>
        <begin position="306"/>
        <end position="328"/>
    </location>
</feature>
<dbReference type="Proteomes" id="UP000002595">
    <property type="component" value="Chromosome"/>
</dbReference>
<organism evidence="3 4">
    <name type="scientific">Pyrobaculum islandicum (strain DSM 4184 / JCM 9189 / GEO3)</name>
    <dbReference type="NCBI Taxonomy" id="384616"/>
    <lineage>
        <taxon>Archaea</taxon>
        <taxon>Thermoproteota</taxon>
        <taxon>Thermoprotei</taxon>
        <taxon>Thermoproteales</taxon>
        <taxon>Thermoproteaceae</taxon>
        <taxon>Pyrobaculum</taxon>
    </lineage>
</organism>
<reference evidence="3" key="1">
    <citation type="submission" date="2006-12" db="EMBL/GenBank/DDBJ databases">
        <title>Complete sequence of Pyrobaculum islandicum DSM 4184.</title>
        <authorList>
            <person name="Copeland A."/>
            <person name="Lucas S."/>
            <person name="Lapidus A."/>
            <person name="Barry K."/>
            <person name="Detter J.C."/>
            <person name="Glavina del Rio T."/>
            <person name="Dalin E."/>
            <person name="Tice H."/>
            <person name="Pitluck S."/>
            <person name="Meincke L."/>
            <person name="Brettin T."/>
            <person name="Bruce D."/>
            <person name="Han C."/>
            <person name="Tapia R."/>
            <person name="Gilna P."/>
            <person name="Schmutz J."/>
            <person name="Larimer F."/>
            <person name="Land M."/>
            <person name="Hauser L."/>
            <person name="Kyrpides N."/>
            <person name="Mikhailova N."/>
            <person name="Cozen A.E."/>
            <person name="Fitz-Gibbon S.T."/>
            <person name="House C.H."/>
            <person name="Saltikov C."/>
            <person name="Lowe T."/>
            <person name="Richardson P."/>
        </authorList>
    </citation>
    <scope>NUCLEOTIDE SEQUENCE [LARGE SCALE GENOMIC DNA]</scope>
    <source>
        <strain evidence="3">DSM 4184</strain>
    </source>
</reference>
<dbReference type="Gene3D" id="1.20.1250.20">
    <property type="entry name" value="MFS general substrate transporter like domains"/>
    <property type="match status" value="2"/>
</dbReference>
<accession>A1RTB3</accession>
<dbReference type="GeneID" id="4617320"/>
<dbReference type="PANTHER" id="PTHR23531:SF1">
    <property type="entry name" value="QUINOLENE RESISTANCE PROTEIN NORA"/>
    <property type="match status" value="1"/>
</dbReference>
<feature type="transmembrane region" description="Helical" evidence="1">
    <location>
        <begin position="218"/>
        <end position="238"/>
    </location>
</feature>
<name>A1RTB3_PYRIL</name>
<keyword evidence="1" id="KW-0472">Membrane</keyword>
<feature type="transmembrane region" description="Helical" evidence="1">
    <location>
        <begin position="245"/>
        <end position="266"/>
    </location>
</feature>
<feature type="transmembrane region" description="Helical" evidence="1">
    <location>
        <begin position="36"/>
        <end position="54"/>
    </location>
</feature>
<evidence type="ECO:0000256" key="1">
    <source>
        <dbReference type="SAM" id="Phobius"/>
    </source>
</evidence>
<dbReference type="HOGENOM" id="CLU_770784_0_0_2"/>
<dbReference type="InterPro" id="IPR036259">
    <property type="entry name" value="MFS_trans_sf"/>
</dbReference>
<feature type="transmembrane region" description="Helical" evidence="1">
    <location>
        <begin position="272"/>
        <end position="294"/>
    </location>
</feature>
<dbReference type="AlphaFoldDB" id="A1RTB3"/>
<dbReference type="OrthoDB" id="117970at2157"/>
<feature type="transmembrane region" description="Helical" evidence="1">
    <location>
        <begin position="147"/>
        <end position="165"/>
    </location>
</feature>
<protein>
    <submittedName>
        <fullName evidence="3">Major facilitator superfamily MFS_1</fullName>
    </submittedName>
</protein>
<gene>
    <name evidence="3" type="ordered locus">Pisl_1021</name>
</gene>
<evidence type="ECO:0000259" key="2">
    <source>
        <dbReference type="PROSITE" id="PS50850"/>
    </source>
</evidence>
<feature type="transmembrane region" description="Helical" evidence="1">
    <location>
        <begin position="66"/>
        <end position="88"/>
    </location>
</feature>
<dbReference type="InterPro" id="IPR052714">
    <property type="entry name" value="MFS_Exporter"/>
</dbReference>
<keyword evidence="4" id="KW-1185">Reference proteome</keyword>
<feature type="transmembrane region" description="Helical" evidence="1">
    <location>
        <begin position="334"/>
        <end position="355"/>
    </location>
</feature>
<feature type="transmembrane region" description="Helical" evidence="1">
    <location>
        <begin position="186"/>
        <end position="206"/>
    </location>
</feature>
<dbReference type="Pfam" id="PF07690">
    <property type="entry name" value="MFS_1"/>
    <property type="match status" value="1"/>
</dbReference>
<dbReference type="STRING" id="384616.Pisl_1021"/>
<evidence type="ECO:0000313" key="4">
    <source>
        <dbReference type="Proteomes" id="UP000002595"/>
    </source>
</evidence>
<keyword evidence="1" id="KW-0812">Transmembrane</keyword>
<feature type="domain" description="Major facilitator superfamily (MFS) profile" evidence="2">
    <location>
        <begin position="1"/>
        <end position="360"/>
    </location>
</feature>
<feature type="transmembrane region" description="Helical" evidence="1">
    <location>
        <begin position="124"/>
        <end position="141"/>
    </location>
</feature>
<feature type="transmembrane region" description="Helical" evidence="1">
    <location>
        <begin position="94"/>
        <end position="112"/>
    </location>
</feature>
<dbReference type="InterPro" id="IPR020846">
    <property type="entry name" value="MFS_dom"/>
</dbReference>
<dbReference type="InterPro" id="IPR011701">
    <property type="entry name" value="MFS"/>
</dbReference>
<dbReference type="PANTHER" id="PTHR23531">
    <property type="entry name" value="QUINOLENE RESISTANCE PROTEIN NORA"/>
    <property type="match status" value="1"/>
</dbReference>
<keyword evidence="1" id="KW-1133">Transmembrane helix</keyword>
<evidence type="ECO:0000313" key="3">
    <source>
        <dbReference type="EMBL" id="ABL88195.1"/>
    </source>
</evidence>
<dbReference type="EMBL" id="CP000504">
    <property type="protein sequence ID" value="ABL88195.1"/>
    <property type="molecule type" value="Genomic_DNA"/>
</dbReference>